<dbReference type="AlphaFoldDB" id="A0A1M6RAH3"/>
<reference evidence="1 2" key="1">
    <citation type="submission" date="2016-11" db="EMBL/GenBank/DDBJ databases">
        <authorList>
            <person name="Jaros S."/>
            <person name="Januszkiewicz K."/>
            <person name="Wedrychowicz H."/>
        </authorList>
    </citation>
    <scope>NUCLEOTIDE SEQUENCE [LARGE SCALE GENOMIC DNA]</scope>
    <source>
        <strain evidence="1 2">KHT3</strain>
    </source>
</reference>
<dbReference type="RefSeq" id="WP_073203835.1">
    <property type="nucleotide sequence ID" value="NZ_FRBD01000001.1"/>
</dbReference>
<dbReference type="EMBL" id="FRBD01000001">
    <property type="protein sequence ID" value="SHK29479.1"/>
    <property type="molecule type" value="Genomic_DNA"/>
</dbReference>
<proteinExistence type="predicted"/>
<accession>A0A1M6RAH3</accession>
<evidence type="ECO:0000313" key="2">
    <source>
        <dbReference type="Proteomes" id="UP000184130"/>
    </source>
</evidence>
<evidence type="ECO:0000313" key="1">
    <source>
        <dbReference type="EMBL" id="SHK29479.1"/>
    </source>
</evidence>
<name>A0A1M6RAH3_XYLRU</name>
<gene>
    <name evidence="1" type="ORF">SAMN05216463_101164</name>
</gene>
<dbReference type="Proteomes" id="UP000184130">
    <property type="component" value="Unassembled WGS sequence"/>
</dbReference>
<sequence>MISEKIFLVEIADIILSAVDNNQVGLTMADISHDGHFSPKMLNRKRFTSMGVDTLSRFILYIAKALPEEDLDLIFEDLHDYFLYVANLQDGSVEAIIDAHAGSPIKFKNH</sequence>
<organism evidence="1 2">
    <name type="scientific">Xylanibacter ruminicola</name>
    <name type="common">Prevotella ruminicola</name>
    <dbReference type="NCBI Taxonomy" id="839"/>
    <lineage>
        <taxon>Bacteria</taxon>
        <taxon>Pseudomonadati</taxon>
        <taxon>Bacteroidota</taxon>
        <taxon>Bacteroidia</taxon>
        <taxon>Bacteroidales</taxon>
        <taxon>Prevotellaceae</taxon>
        <taxon>Xylanibacter</taxon>
    </lineage>
</organism>
<protein>
    <submittedName>
        <fullName evidence="1">Uncharacterized protein</fullName>
    </submittedName>
</protein>